<evidence type="ECO:0000256" key="3">
    <source>
        <dbReference type="ARBA" id="ARBA00001941"/>
    </source>
</evidence>
<feature type="region of interest" description="Disordered" evidence="26">
    <location>
        <begin position="736"/>
        <end position="801"/>
    </location>
</feature>
<dbReference type="InterPro" id="IPR013785">
    <property type="entry name" value="Aldolase_TIM"/>
</dbReference>
<dbReference type="GO" id="GO:0005737">
    <property type="term" value="C:cytoplasm"/>
    <property type="evidence" value="ECO:0007669"/>
    <property type="project" value="TreeGrafter"/>
</dbReference>
<dbReference type="GO" id="GO:0005634">
    <property type="term" value="C:nucleus"/>
    <property type="evidence" value="ECO:0007669"/>
    <property type="project" value="UniProtKB-SubCell"/>
</dbReference>
<evidence type="ECO:0000256" key="7">
    <source>
        <dbReference type="ARBA" id="ARBA00004123"/>
    </source>
</evidence>
<keyword evidence="14" id="KW-0847">Vitamin C</keyword>
<dbReference type="InterPro" id="IPR051842">
    <property type="entry name" value="uS12_prolyl_hydroxylase"/>
</dbReference>
<reference evidence="29" key="2">
    <citation type="submission" date="2020-11" db="EMBL/GenBank/DDBJ databases">
        <title>The chromosome-scale genome resource for two endophytic Fusarium species: F. culmorum and F. pseudograminearum.</title>
        <authorList>
            <person name="Yuan Z."/>
        </authorList>
    </citation>
    <scope>NUCLEOTIDE SEQUENCE</scope>
    <source>
        <strain evidence="29">Class2-1B</strain>
    </source>
</reference>
<comment type="subcellular location">
    <subcellularLocation>
        <location evidence="7">Nucleus</location>
    </subcellularLocation>
</comment>
<dbReference type="EC" id="5.1.3.1" evidence="11"/>
<dbReference type="Pfam" id="PF10637">
    <property type="entry name" value="Ofd1_CTDD"/>
    <property type="match status" value="1"/>
</dbReference>
<dbReference type="GO" id="GO:0009896">
    <property type="term" value="P:positive regulation of catabolic process"/>
    <property type="evidence" value="ECO:0007669"/>
    <property type="project" value="UniProtKB-ARBA"/>
</dbReference>
<gene>
    <name evidence="28" type="ORF">FCULG_00003224</name>
    <name evidence="29" type="ORF">HYE67_008528</name>
</gene>
<dbReference type="OMA" id="VEINIGF"/>
<dbReference type="PANTHER" id="PTHR12117:SF0">
    <property type="entry name" value="PROLYL 3-HYDROXYLASE OGFOD1"/>
    <property type="match status" value="1"/>
</dbReference>
<comment type="cofactor">
    <cofactor evidence="3">
        <name>Co(2+)</name>
        <dbReference type="ChEBI" id="CHEBI:48828"/>
    </cofactor>
</comment>
<reference evidence="28 30" key="1">
    <citation type="submission" date="2018-02" db="EMBL/GenBank/DDBJ databases">
        <title>Fusarium culmorum secondary metabolites in fungal-bacterial-plant interactions.</title>
        <authorList>
            <person name="Schmidt R."/>
        </authorList>
    </citation>
    <scope>NUCLEOTIDE SEQUENCE [LARGE SCALE GENOMIC DNA]</scope>
    <source>
        <strain evidence="28 30">PV</strain>
    </source>
</reference>
<dbReference type="HAMAP" id="MF_02227">
    <property type="entry name" value="RPE"/>
    <property type="match status" value="1"/>
</dbReference>
<evidence type="ECO:0000256" key="17">
    <source>
        <dbReference type="ARBA" id="ARBA00023004"/>
    </source>
</evidence>
<dbReference type="GO" id="GO:0031543">
    <property type="term" value="F:peptidyl-proline dioxygenase activity"/>
    <property type="evidence" value="ECO:0007669"/>
    <property type="project" value="UniProtKB-ARBA"/>
</dbReference>
<dbReference type="InterPro" id="IPR039558">
    <property type="entry name" value="TPA1/OFD1_N"/>
</dbReference>
<keyword evidence="16" id="KW-0560">Oxidoreductase</keyword>
<evidence type="ECO:0000256" key="11">
    <source>
        <dbReference type="ARBA" id="ARBA00013188"/>
    </source>
</evidence>
<dbReference type="SUPFAM" id="SSF51366">
    <property type="entry name" value="Ribulose-phoshate binding barrel"/>
    <property type="match status" value="1"/>
</dbReference>
<dbReference type="GO" id="GO:0010604">
    <property type="term" value="P:positive regulation of macromolecule metabolic process"/>
    <property type="evidence" value="ECO:0007669"/>
    <property type="project" value="UniProtKB-ARBA"/>
</dbReference>
<evidence type="ECO:0000256" key="26">
    <source>
        <dbReference type="SAM" id="MobiDB-lite"/>
    </source>
</evidence>
<proteinExistence type="inferred from homology"/>
<comment type="cofactor">
    <cofactor evidence="2">
        <name>Mn(2+)</name>
        <dbReference type="ChEBI" id="CHEBI:29035"/>
    </cofactor>
</comment>
<evidence type="ECO:0000256" key="1">
    <source>
        <dbReference type="ARBA" id="ARBA00001782"/>
    </source>
</evidence>
<keyword evidence="18" id="KW-0413">Isomerase</keyword>
<keyword evidence="20" id="KW-0170">Cobalt</keyword>
<dbReference type="GO" id="GO:0004750">
    <property type="term" value="F:D-ribulose-phosphate 3-epimerase activity"/>
    <property type="evidence" value="ECO:0007669"/>
    <property type="project" value="UniProtKB-EC"/>
</dbReference>
<feature type="region of interest" description="Disordered" evidence="26">
    <location>
        <begin position="261"/>
        <end position="281"/>
    </location>
</feature>
<dbReference type="Proteomes" id="UP000663297">
    <property type="component" value="Chromosome 4"/>
</dbReference>
<dbReference type="InterPro" id="IPR005123">
    <property type="entry name" value="Oxoglu/Fe-dep_dioxygenase_dom"/>
</dbReference>
<dbReference type="SMART" id="SM00702">
    <property type="entry name" value="P4Hc"/>
    <property type="match status" value="1"/>
</dbReference>
<dbReference type="Pfam" id="PF13661">
    <property type="entry name" value="2OG-FeII_Oxy_4"/>
    <property type="match status" value="1"/>
</dbReference>
<dbReference type="Gene3D" id="2.60.120.620">
    <property type="entry name" value="q2cbj1_9rhob like domain"/>
    <property type="match status" value="1"/>
</dbReference>
<comment type="cofactor">
    <cofactor evidence="5">
        <name>Fe(2+)</name>
        <dbReference type="ChEBI" id="CHEBI:29033"/>
    </cofactor>
</comment>
<evidence type="ECO:0000259" key="27">
    <source>
        <dbReference type="PROSITE" id="PS51471"/>
    </source>
</evidence>
<evidence type="ECO:0000256" key="19">
    <source>
        <dbReference type="ARBA" id="ARBA00023242"/>
    </source>
</evidence>
<feature type="compositionally biased region" description="Basic and acidic residues" evidence="26">
    <location>
        <begin position="774"/>
        <end position="784"/>
    </location>
</feature>
<comment type="cofactor">
    <cofactor evidence="4">
        <name>Zn(2+)</name>
        <dbReference type="ChEBI" id="CHEBI:29105"/>
    </cofactor>
</comment>
<organism evidence="28 30">
    <name type="scientific">Fusarium culmorum</name>
    <dbReference type="NCBI Taxonomy" id="5516"/>
    <lineage>
        <taxon>Eukaryota</taxon>
        <taxon>Fungi</taxon>
        <taxon>Dikarya</taxon>
        <taxon>Ascomycota</taxon>
        <taxon>Pezizomycotina</taxon>
        <taxon>Sordariomycetes</taxon>
        <taxon>Hypocreomycetidae</taxon>
        <taxon>Hypocreales</taxon>
        <taxon>Nectriaceae</taxon>
        <taxon>Fusarium</taxon>
    </lineage>
</organism>
<evidence type="ECO:0000313" key="29">
    <source>
        <dbReference type="EMBL" id="QPC66297.1"/>
    </source>
</evidence>
<comment type="catalytic activity">
    <reaction evidence="24">
        <text>[ribosomal protein uS12]-(3S)-3-hydroxy-L-proline + 2-oxoglutarate + O2 = [ribosomal protein uS12]-(3S)-3,4-dihydroxy-L-proline + succinate + CO2</text>
        <dbReference type="Rhea" id="RHEA:54160"/>
        <dbReference type="Rhea" id="RHEA-COMP:13817"/>
        <dbReference type="Rhea" id="RHEA-COMP:13818"/>
        <dbReference type="ChEBI" id="CHEBI:15379"/>
        <dbReference type="ChEBI" id="CHEBI:16526"/>
        <dbReference type="ChEBI" id="CHEBI:16810"/>
        <dbReference type="ChEBI" id="CHEBI:30031"/>
        <dbReference type="ChEBI" id="CHEBI:85428"/>
        <dbReference type="ChEBI" id="CHEBI:138052"/>
    </reaction>
</comment>
<dbReference type="PROSITE" id="PS01086">
    <property type="entry name" value="RIBUL_P_3_EPIMER_2"/>
    <property type="match status" value="1"/>
</dbReference>
<dbReference type="Gene3D" id="3.60.130.20">
    <property type="entry name" value="Oxoglutarate/iron-dependent oxygenase, C-terminal degradation domain"/>
    <property type="match status" value="1"/>
</dbReference>
<dbReference type="CDD" id="cd00429">
    <property type="entry name" value="RPE"/>
    <property type="match status" value="1"/>
</dbReference>
<dbReference type="AlphaFoldDB" id="A0A2T4H6P6"/>
<evidence type="ECO:0000256" key="6">
    <source>
        <dbReference type="ARBA" id="ARBA00001961"/>
    </source>
</evidence>
<evidence type="ECO:0000256" key="21">
    <source>
        <dbReference type="ARBA" id="ARBA00029933"/>
    </source>
</evidence>
<evidence type="ECO:0000256" key="18">
    <source>
        <dbReference type="ARBA" id="ARBA00023235"/>
    </source>
</evidence>
<dbReference type="InterPro" id="IPR026019">
    <property type="entry name" value="Ribul_P_3_epim"/>
</dbReference>
<dbReference type="GO" id="GO:0006098">
    <property type="term" value="P:pentose-phosphate shunt"/>
    <property type="evidence" value="ECO:0007669"/>
    <property type="project" value="UniProtKB-UniPathway"/>
</dbReference>
<comment type="pathway">
    <text evidence="8">Carbohydrate degradation; pentose phosphate pathway; D-xylulose 5-phosphate from D-ribulose 5-phosphate (non-oxidative stage): step 1/1.</text>
</comment>
<dbReference type="GO" id="GO:0005975">
    <property type="term" value="P:carbohydrate metabolic process"/>
    <property type="evidence" value="ECO:0007669"/>
    <property type="project" value="InterPro"/>
</dbReference>
<protein>
    <recommendedName>
        <fullName evidence="12">Ribulose-phosphate 3-epimerase</fullName>
        <ecNumber evidence="11">5.1.3.1</ecNumber>
    </recommendedName>
    <alternativeName>
        <fullName evidence="22">Pentose-5-phosphate 3-epimerase</fullName>
    </alternativeName>
    <alternativeName>
        <fullName evidence="21">RPE</fullName>
    </alternativeName>
    <alternativeName>
        <fullName evidence="25">uS12 prolyl 3,4-dihydroxylase</fullName>
    </alternativeName>
</protein>
<name>A0A2T4H6P6_FUSCU</name>
<comment type="catalytic activity">
    <reaction evidence="23">
        <text>[ribosomal protein uS12]-L-proline + 2-oxoglutarate + O2 = [ribosomal protein uS12]-(3S)-3-hydroxy-L-proline + succinate + CO2</text>
        <dbReference type="Rhea" id="RHEA:54156"/>
        <dbReference type="Rhea" id="RHEA-COMP:13816"/>
        <dbReference type="Rhea" id="RHEA-COMP:13818"/>
        <dbReference type="ChEBI" id="CHEBI:15379"/>
        <dbReference type="ChEBI" id="CHEBI:16526"/>
        <dbReference type="ChEBI" id="CHEBI:16810"/>
        <dbReference type="ChEBI" id="CHEBI:30031"/>
        <dbReference type="ChEBI" id="CHEBI:50342"/>
        <dbReference type="ChEBI" id="CHEBI:85428"/>
    </reaction>
</comment>
<keyword evidence="19" id="KW-0539">Nucleus</keyword>
<feature type="compositionally biased region" description="Acidic residues" evidence="26">
    <location>
        <begin position="743"/>
        <end position="756"/>
    </location>
</feature>
<dbReference type="Proteomes" id="UP000241587">
    <property type="component" value="Unassembled WGS sequence"/>
</dbReference>
<dbReference type="EMBL" id="CP064750">
    <property type="protein sequence ID" value="QPC66297.1"/>
    <property type="molecule type" value="Genomic_DNA"/>
</dbReference>
<comment type="similarity">
    <text evidence="10">Belongs to the ribulose-phosphate 3-epimerase family.</text>
</comment>
<accession>A0A2T4H6P6</accession>
<dbReference type="PANTHER" id="PTHR12117">
    <property type="entry name" value="HISTONE ACETYLTRANSFERASE COMPLEX"/>
    <property type="match status" value="1"/>
</dbReference>
<evidence type="ECO:0000256" key="14">
    <source>
        <dbReference type="ARBA" id="ARBA00022896"/>
    </source>
</evidence>
<dbReference type="UniPathway" id="UPA00115">
    <property type="reaction ID" value="UER00411"/>
</dbReference>
<dbReference type="FunFam" id="3.20.20.70:FF:000130">
    <property type="entry name" value="Ribulose-phosphate 3-epimerase"/>
    <property type="match status" value="1"/>
</dbReference>
<evidence type="ECO:0000256" key="16">
    <source>
        <dbReference type="ARBA" id="ARBA00023002"/>
    </source>
</evidence>
<evidence type="ECO:0000313" key="28">
    <source>
        <dbReference type="EMBL" id="PTD11476.1"/>
    </source>
</evidence>
<evidence type="ECO:0000256" key="10">
    <source>
        <dbReference type="ARBA" id="ARBA00009541"/>
    </source>
</evidence>
<dbReference type="OrthoDB" id="430522at2759"/>
<dbReference type="PROSITE" id="PS01085">
    <property type="entry name" value="RIBUL_P_3_EPIMER_1"/>
    <property type="match status" value="1"/>
</dbReference>
<evidence type="ECO:0000256" key="24">
    <source>
        <dbReference type="ARBA" id="ARBA00051966"/>
    </source>
</evidence>
<keyword evidence="17" id="KW-0408">Iron</keyword>
<dbReference type="GO" id="GO:0005506">
    <property type="term" value="F:iron ion binding"/>
    <property type="evidence" value="ECO:0007669"/>
    <property type="project" value="InterPro"/>
</dbReference>
<comment type="similarity">
    <text evidence="9">Belongs to the TPA1 family.</text>
</comment>
<evidence type="ECO:0000256" key="9">
    <source>
        <dbReference type="ARBA" id="ARBA00007443"/>
    </source>
</evidence>
<comment type="cofactor">
    <cofactor evidence="6">
        <name>L-ascorbate</name>
        <dbReference type="ChEBI" id="CHEBI:38290"/>
    </cofactor>
</comment>
<keyword evidence="13" id="KW-0479">Metal-binding</keyword>
<dbReference type="InterPro" id="IPR019601">
    <property type="entry name" value="Oxoglutarate/Fe-dep_Oase_C"/>
</dbReference>
<feature type="compositionally biased region" description="Basic residues" evidence="26">
    <location>
        <begin position="762"/>
        <end position="773"/>
    </location>
</feature>
<evidence type="ECO:0000256" key="4">
    <source>
        <dbReference type="ARBA" id="ARBA00001947"/>
    </source>
</evidence>
<dbReference type="InterPro" id="IPR043044">
    <property type="entry name" value="TPA1/Ofd1_C"/>
</dbReference>
<evidence type="ECO:0000256" key="13">
    <source>
        <dbReference type="ARBA" id="ARBA00022723"/>
    </source>
</evidence>
<dbReference type="FunFam" id="2.60.120.620:FF:000014">
    <property type="entry name" value="Prolyl 3,4-dihydroxylase TPA1"/>
    <property type="match status" value="1"/>
</dbReference>
<dbReference type="NCBIfam" id="NF004076">
    <property type="entry name" value="PRK05581.1-4"/>
    <property type="match status" value="1"/>
</dbReference>
<evidence type="ECO:0000256" key="25">
    <source>
        <dbReference type="ARBA" id="ARBA00081607"/>
    </source>
</evidence>
<dbReference type="Pfam" id="PF00834">
    <property type="entry name" value="Ribul_P_3_epim"/>
    <property type="match status" value="1"/>
</dbReference>
<evidence type="ECO:0000256" key="22">
    <source>
        <dbReference type="ARBA" id="ARBA00030599"/>
    </source>
</evidence>
<dbReference type="PROSITE" id="PS51471">
    <property type="entry name" value="FE2OG_OXY"/>
    <property type="match status" value="1"/>
</dbReference>
<dbReference type="GO" id="GO:0031418">
    <property type="term" value="F:L-ascorbic acid binding"/>
    <property type="evidence" value="ECO:0007669"/>
    <property type="project" value="UniProtKB-KW"/>
</dbReference>
<evidence type="ECO:0000256" key="12">
    <source>
        <dbReference type="ARBA" id="ARBA00013920"/>
    </source>
</evidence>
<evidence type="ECO:0000256" key="15">
    <source>
        <dbReference type="ARBA" id="ARBA00022964"/>
    </source>
</evidence>
<evidence type="ECO:0000256" key="8">
    <source>
        <dbReference type="ARBA" id="ARBA00005016"/>
    </source>
</evidence>
<dbReference type="GO" id="GO:0006449">
    <property type="term" value="P:regulation of translational termination"/>
    <property type="evidence" value="ECO:0007669"/>
    <property type="project" value="TreeGrafter"/>
</dbReference>
<feature type="compositionally biased region" description="Acidic residues" evidence="26">
    <location>
        <begin position="861"/>
        <end position="888"/>
    </location>
</feature>
<evidence type="ECO:0000256" key="5">
    <source>
        <dbReference type="ARBA" id="ARBA00001954"/>
    </source>
</evidence>
<feature type="region of interest" description="Disordered" evidence="26">
    <location>
        <begin position="855"/>
        <end position="888"/>
    </location>
</feature>
<evidence type="ECO:0000256" key="23">
    <source>
        <dbReference type="ARBA" id="ARBA00047444"/>
    </source>
</evidence>
<feature type="domain" description="Fe2OG dioxygenase" evidence="27">
    <location>
        <begin position="399"/>
        <end position="524"/>
    </location>
</feature>
<evidence type="ECO:0000313" key="30">
    <source>
        <dbReference type="Proteomes" id="UP000241587"/>
    </source>
</evidence>
<keyword evidence="30" id="KW-1185">Reference proteome</keyword>
<sequence length="888" mass="99158">MAPKTIIAPSILSADFAQLGHDCARTMKQGADWLHVDIMDGHFVPNITFGPPVVAAIRGHVDQPTEAHGRGTFDCHMMIAEPKKWVKEFKKAGCNLYCFHYEAAFSSAAENPEDQTDEKTNPKALIRYIHDQGLLAGIAIKPDTSVDVLWEILENSEEKERPDMVLVMTVYPGFGGQKFMASELPKVQALRAKYPELNIEVDGGIGPKTIDEAADAGANVIVAGSAVFGANDPSEVIAQLRQSVDARSAKSNSIARSIMKRKAGAAASKANKKKSKPSLSAEEAQKRFRAGLFDKKVLKSYTKQYAQSEPYKHAVIHDLVDDSLLRSVRSEIEANVEFTPKETDIYKIHQSGDLANLDGLDDESLAKLPSLLKLRDAIYSEAFRNYVSHVTDCGPLSGRKTDMAINIYTPGCYLLCHDDVIGSRRVSYILYLVDPDTPWKPEWGGALRLFPVQELKDKEGEVAKTPLPDATKVIPPAWNQLSFFAVQPGESFHDVEEVYRAETEKQLKKEGGRIRMAISGWFHIPQVGEDGYIKGEEERNAKNSGLMQLQGNPAQYDMPQPQVMKVDKSEASSGFDEADLEFLLKYMAPAYLVPDALEEISETFNEMFEITLPDILGKKFAQRLRDYVEAEEKKPVPQDTATIEKNSSWRVAKPPHKARYMYQQPDKVRTSKEESPITELLDVFLPSRQFRQWLQMATKTTVESADLLARRFRRGLDYTLATGHEGKARVEINIGFTPTSGWGEDEEEESEDEQNDEDAKGKGKNKNKGKGKAKAIEKKKKNEEEVPEVGGQEIFMSGDDDADEDAAVYKTGGDDDNILFFQAPSWNKMTIVLRDSGVLKFVKYISKSAKGDRWDISGAFEVEEEDDDDDDEEDGDDDDEEEFQGFSP</sequence>
<evidence type="ECO:0000256" key="2">
    <source>
        <dbReference type="ARBA" id="ARBA00001936"/>
    </source>
</evidence>
<evidence type="ECO:0000256" key="20">
    <source>
        <dbReference type="ARBA" id="ARBA00023285"/>
    </source>
</evidence>
<comment type="catalytic activity">
    <reaction evidence="1">
        <text>D-ribulose 5-phosphate = D-xylulose 5-phosphate</text>
        <dbReference type="Rhea" id="RHEA:13677"/>
        <dbReference type="ChEBI" id="CHEBI:57737"/>
        <dbReference type="ChEBI" id="CHEBI:58121"/>
        <dbReference type="EC" id="5.1.3.1"/>
    </reaction>
</comment>
<keyword evidence="15" id="KW-0223">Dioxygenase</keyword>
<dbReference type="InterPro" id="IPR006620">
    <property type="entry name" value="Pro_4_hyd_alph"/>
</dbReference>
<dbReference type="EMBL" id="PVEM01000001">
    <property type="protein sequence ID" value="PTD11476.1"/>
    <property type="molecule type" value="Genomic_DNA"/>
</dbReference>
<dbReference type="InterPro" id="IPR000056">
    <property type="entry name" value="Ribul_P_3_epim-like"/>
</dbReference>
<dbReference type="Gene3D" id="3.20.20.70">
    <property type="entry name" value="Aldolase class I"/>
    <property type="match status" value="1"/>
</dbReference>
<dbReference type="InterPro" id="IPR011060">
    <property type="entry name" value="RibuloseP-bd_barrel"/>
</dbReference>